<dbReference type="Gene3D" id="3.40.50.150">
    <property type="entry name" value="Vaccinia Virus protein VP39"/>
    <property type="match status" value="1"/>
</dbReference>
<organism evidence="1 2">
    <name type="scientific">Paenibacillus durus</name>
    <name type="common">Paenibacillus azotofixans</name>
    <dbReference type="NCBI Taxonomy" id="44251"/>
    <lineage>
        <taxon>Bacteria</taxon>
        <taxon>Bacillati</taxon>
        <taxon>Bacillota</taxon>
        <taxon>Bacilli</taxon>
        <taxon>Bacillales</taxon>
        <taxon>Paenibacillaceae</taxon>
        <taxon>Paenibacillus</taxon>
    </lineage>
</organism>
<accession>A0A089HKM1</accession>
<evidence type="ECO:0000313" key="1">
    <source>
        <dbReference type="EMBL" id="AIQ11667.1"/>
    </source>
</evidence>
<dbReference type="eggNOG" id="COG2226">
    <property type="taxonomic scope" value="Bacteria"/>
</dbReference>
<dbReference type="RefSeq" id="WP_042205553.1">
    <property type="nucleotide sequence ID" value="NZ_CP009288.1"/>
</dbReference>
<keyword evidence="1" id="KW-0489">Methyltransferase</keyword>
<dbReference type="KEGG" id="pdu:PDUR_06710"/>
<protein>
    <submittedName>
        <fullName evidence="1">SAM-dependent methyltransferase</fullName>
    </submittedName>
</protein>
<dbReference type="AlphaFoldDB" id="A0A089HKM1"/>
<dbReference type="GO" id="GO:0008168">
    <property type="term" value="F:methyltransferase activity"/>
    <property type="evidence" value="ECO:0007669"/>
    <property type="project" value="UniProtKB-KW"/>
</dbReference>
<keyword evidence="1" id="KW-0808">Transferase</keyword>
<reference evidence="1 2" key="1">
    <citation type="submission" date="2014-08" db="EMBL/GenBank/DDBJ databases">
        <title>Comparative genomics of the Paenibacillus odorifer group.</title>
        <authorList>
            <person name="den Bakker H.C."/>
            <person name="Tsai Y.-C."/>
            <person name="Martin N."/>
            <person name="Korlach J."/>
            <person name="Wiedmann M."/>
        </authorList>
    </citation>
    <scope>NUCLEOTIDE SEQUENCE [LARGE SCALE GENOMIC DNA]</scope>
    <source>
        <strain evidence="1 2">DSM 1735</strain>
    </source>
</reference>
<dbReference type="InterPro" id="IPR029063">
    <property type="entry name" value="SAM-dependent_MTases_sf"/>
</dbReference>
<dbReference type="GO" id="GO:0032259">
    <property type="term" value="P:methylation"/>
    <property type="evidence" value="ECO:0007669"/>
    <property type="project" value="UniProtKB-KW"/>
</dbReference>
<gene>
    <name evidence="1" type="ORF">PDUR_06710</name>
</gene>
<name>A0A089HKM1_PAEDU</name>
<dbReference type="OrthoDB" id="9787807at2"/>
<keyword evidence="2" id="KW-1185">Reference proteome</keyword>
<sequence>MRLSLEENRLDLSRIVFIGRTFEEYMAMFGLSEEELKGRTVLDCPGGACAFTARANVLGAEAVSADIAYYFPPLPLEEKGLEDIKHVMNQLEKAQAGFKWDYFSSAEELRAHRSRALEECIADLKRYPDRYVPAVLPVLPFEDGRFDLTLSAHFLFMYGDRLDYDFHLKSLRELLRVTRNELRIYPLVGLSGERYAQMDDLLKQIREEGCTAEEVQVPYEFQKGTGRMLRIIKG</sequence>
<evidence type="ECO:0000313" key="2">
    <source>
        <dbReference type="Proteomes" id="UP000029409"/>
    </source>
</evidence>
<dbReference type="EMBL" id="CP009288">
    <property type="protein sequence ID" value="AIQ11667.1"/>
    <property type="molecule type" value="Genomic_DNA"/>
</dbReference>
<dbReference type="STRING" id="44251.PDUR_06710"/>
<dbReference type="Proteomes" id="UP000029409">
    <property type="component" value="Chromosome"/>
</dbReference>
<proteinExistence type="predicted"/>